<protein>
    <submittedName>
        <fullName evidence="1">Uncharacterized protein</fullName>
    </submittedName>
</protein>
<sequence>MCLIHKISGMDDYVYNDIDIASAILYLLKIEQSYLVNMQLRSMAEIGTLTLMNERIKLQDQDQKVLLLTETKDAFKCCHGNRAKIAEEKNDLGHLNFKVKKIRVK</sequence>
<evidence type="ECO:0000313" key="2">
    <source>
        <dbReference type="Proteomes" id="UP000078200"/>
    </source>
</evidence>
<evidence type="ECO:0000313" key="1">
    <source>
        <dbReference type="EnsemblMetazoa" id="GAUT030334-PA"/>
    </source>
</evidence>
<reference evidence="1" key="1">
    <citation type="submission" date="2020-05" db="UniProtKB">
        <authorList>
            <consortium name="EnsemblMetazoa"/>
        </authorList>
    </citation>
    <scope>IDENTIFICATION</scope>
    <source>
        <strain evidence="1">TTRI</strain>
    </source>
</reference>
<dbReference type="EnsemblMetazoa" id="GAUT030334-RA">
    <property type="protein sequence ID" value="GAUT030334-PA"/>
    <property type="gene ID" value="GAUT030334"/>
</dbReference>
<dbReference type="Proteomes" id="UP000078200">
    <property type="component" value="Unassembled WGS sequence"/>
</dbReference>
<organism evidence="1 2">
    <name type="scientific">Glossina austeni</name>
    <name type="common">Savannah tsetse fly</name>
    <dbReference type="NCBI Taxonomy" id="7395"/>
    <lineage>
        <taxon>Eukaryota</taxon>
        <taxon>Metazoa</taxon>
        <taxon>Ecdysozoa</taxon>
        <taxon>Arthropoda</taxon>
        <taxon>Hexapoda</taxon>
        <taxon>Insecta</taxon>
        <taxon>Pterygota</taxon>
        <taxon>Neoptera</taxon>
        <taxon>Endopterygota</taxon>
        <taxon>Diptera</taxon>
        <taxon>Brachycera</taxon>
        <taxon>Muscomorpha</taxon>
        <taxon>Hippoboscoidea</taxon>
        <taxon>Glossinidae</taxon>
        <taxon>Glossina</taxon>
    </lineage>
</organism>
<dbReference type="AlphaFoldDB" id="A0A1A9V9Q4"/>
<name>A0A1A9V9Q4_GLOAU</name>
<keyword evidence="2" id="KW-1185">Reference proteome</keyword>
<dbReference type="VEuPathDB" id="VectorBase:GAUT030334"/>
<proteinExistence type="predicted"/>
<accession>A0A1A9V9Q4</accession>